<dbReference type="InterPro" id="IPR052344">
    <property type="entry name" value="Transposase-related"/>
</dbReference>
<dbReference type="EMBL" id="FMAJ01000049">
    <property type="protein sequence ID" value="SCB62368.1"/>
    <property type="molecule type" value="Genomic_DNA"/>
</dbReference>
<dbReference type="Pfam" id="PF13817">
    <property type="entry name" value="DDE_Tnp_IS66_C"/>
    <property type="match status" value="1"/>
</dbReference>
<feature type="domain" description="Transposase IS66 central" evidence="1">
    <location>
        <begin position="1"/>
        <end position="57"/>
    </location>
</feature>
<evidence type="ECO:0000313" key="3">
    <source>
        <dbReference type="EMBL" id="SCB62368.1"/>
    </source>
</evidence>
<sequence>SKLAKAIRYATSRRSIFERFLTDGRIELDSNIVERAIRPQTITRKNSLFAGSDGGGRTWATIATLLQTAKMNNVDPQAWLTQTLERIANGWSSSDLDALMPWNYAR</sequence>
<evidence type="ECO:0000259" key="2">
    <source>
        <dbReference type="Pfam" id="PF13817"/>
    </source>
</evidence>
<feature type="non-terminal residue" evidence="3">
    <location>
        <position position="1"/>
    </location>
</feature>
<dbReference type="InterPro" id="IPR004291">
    <property type="entry name" value="Transposase_IS66_central"/>
</dbReference>
<name>A0A1C3YCQ3_9HYPH</name>
<accession>A0A1C3YCQ3</accession>
<reference evidence="3 4" key="1">
    <citation type="submission" date="2016-08" db="EMBL/GenBank/DDBJ databases">
        <authorList>
            <person name="Seilhamer J.J."/>
        </authorList>
    </citation>
    <scope>NUCLEOTIDE SEQUENCE [LARGE SCALE GENOMIC DNA]</scope>
    <source>
        <strain evidence="3 4">HBR26</strain>
    </source>
</reference>
<dbReference type="AlphaFoldDB" id="A0A1C3YCQ3"/>
<dbReference type="STRING" id="1138170.GA0061105_1491"/>
<protein>
    <submittedName>
        <fullName evidence="3">IS66 C-terminal element</fullName>
    </submittedName>
</protein>
<dbReference type="InterPro" id="IPR039552">
    <property type="entry name" value="IS66_C"/>
</dbReference>
<dbReference type="RefSeq" id="WP_141130274.1">
    <property type="nucleotide sequence ID" value="NZ_FMAJ01000049.1"/>
</dbReference>
<dbReference type="PANTHER" id="PTHR33678">
    <property type="entry name" value="BLL1576 PROTEIN"/>
    <property type="match status" value="1"/>
</dbReference>
<evidence type="ECO:0000259" key="1">
    <source>
        <dbReference type="Pfam" id="PF03050"/>
    </source>
</evidence>
<dbReference type="Pfam" id="PF03050">
    <property type="entry name" value="DDE_Tnp_IS66"/>
    <property type="match status" value="1"/>
</dbReference>
<evidence type="ECO:0000313" key="4">
    <source>
        <dbReference type="Proteomes" id="UP000198723"/>
    </source>
</evidence>
<gene>
    <name evidence="3" type="ORF">GA0061105_1491</name>
</gene>
<feature type="domain" description="Transposase IS66 C-terminal" evidence="2">
    <location>
        <begin position="64"/>
        <end position="102"/>
    </location>
</feature>
<proteinExistence type="predicted"/>
<dbReference type="PANTHER" id="PTHR33678:SF1">
    <property type="entry name" value="BLL1576 PROTEIN"/>
    <property type="match status" value="1"/>
</dbReference>
<organism evidence="3 4">
    <name type="scientific">Rhizobium aethiopicum</name>
    <dbReference type="NCBI Taxonomy" id="1138170"/>
    <lineage>
        <taxon>Bacteria</taxon>
        <taxon>Pseudomonadati</taxon>
        <taxon>Pseudomonadota</taxon>
        <taxon>Alphaproteobacteria</taxon>
        <taxon>Hyphomicrobiales</taxon>
        <taxon>Rhizobiaceae</taxon>
        <taxon>Rhizobium/Agrobacterium group</taxon>
        <taxon>Rhizobium</taxon>
    </lineage>
</organism>
<dbReference type="Proteomes" id="UP000198723">
    <property type="component" value="Unassembled WGS sequence"/>
</dbReference>